<evidence type="ECO:0000256" key="3">
    <source>
        <dbReference type="ARBA" id="ARBA00022884"/>
    </source>
</evidence>
<dbReference type="GO" id="GO:0000177">
    <property type="term" value="C:cytoplasmic exosome (RNase complex)"/>
    <property type="evidence" value="ECO:0007669"/>
    <property type="project" value="TreeGrafter"/>
</dbReference>
<dbReference type="SUPFAM" id="SSF50249">
    <property type="entry name" value="Nucleic acid-binding proteins"/>
    <property type="match status" value="1"/>
</dbReference>
<dbReference type="KEGG" id="bdw:94335294"/>
<organism evidence="5 6">
    <name type="scientific">Babesia duncani</name>
    <dbReference type="NCBI Taxonomy" id="323732"/>
    <lineage>
        <taxon>Eukaryota</taxon>
        <taxon>Sar</taxon>
        <taxon>Alveolata</taxon>
        <taxon>Apicomplexa</taxon>
        <taxon>Aconoidasida</taxon>
        <taxon>Piroplasmida</taxon>
        <taxon>Babesiidae</taxon>
        <taxon>Babesia</taxon>
    </lineage>
</organism>
<dbReference type="GO" id="GO:0071035">
    <property type="term" value="P:nuclear polyadenylation-dependent rRNA catabolic process"/>
    <property type="evidence" value="ECO:0007669"/>
    <property type="project" value="TreeGrafter"/>
</dbReference>
<name>A0AAD9PNC1_9APIC</name>
<keyword evidence="3" id="KW-0694">RNA-binding</keyword>
<reference evidence="5" key="1">
    <citation type="journal article" date="2023" name="Nat. Microbiol.">
        <title>Babesia duncani multi-omics identifies virulence factors and drug targets.</title>
        <authorList>
            <person name="Singh P."/>
            <person name="Lonardi S."/>
            <person name="Liang Q."/>
            <person name="Vydyam P."/>
            <person name="Khabirova E."/>
            <person name="Fang T."/>
            <person name="Gihaz S."/>
            <person name="Thekkiniath J."/>
            <person name="Munshi M."/>
            <person name="Abel S."/>
            <person name="Ciampossin L."/>
            <person name="Batugedara G."/>
            <person name="Gupta M."/>
            <person name="Lu X.M."/>
            <person name="Lenz T."/>
            <person name="Chakravarty S."/>
            <person name="Cornillot E."/>
            <person name="Hu Y."/>
            <person name="Ma W."/>
            <person name="Gonzalez L.M."/>
            <person name="Sanchez S."/>
            <person name="Estrada K."/>
            <person name="Sanchez-Flores A."/>
            <person name="Montero E."/>
            <person name="Harb O.S."/>
            <person name="Le Roch K.G."/>
            <person name="Mamoun C.B."/>
        </authorList>
    </citation>
    <scope>NUCLEOTIDE SEQUENCE</scope>
    <source>
        <strain evidence="5">WA1</strain>
    </source>
</reference>
<dbReference type="EMBL" id="JALLKP010000001">
    <property type="protein sequence ID" value="KAK2197992.1"/>
    <property type="molecule type" value="Genomic_DNA"/>
</dbReference>
<evidence type="ECO:0000313" key="5">
    <source>
        <dbReference type="EMBL" id="KAK2197992.1"/>
    </source>
</evidence>
<dbReference type="GeneID" id="94335294"/>
<evidence type="ECO:0000259" key="4">
    <source>
        <dbReference type="Pfam" id="PF15985"/>
    </source>
</evidence>
<dbReference type="Proteomes" id="UP001214638">
    <property type="component" value="Unassembled WGS sequence"/>
</dbReference>
<feature type="domain" description="K Homology" evidence="4">
    <location>
        <begin position="123"/>
        <end position="162"/>
    </location>
</feature>
<dbReference type="GO" id="GO:0034475">
    <property type="term" value="P:U4 snRNA 3'-end processing"/>
    <property type="evidence" value="ECO:0007669"/>
    <property type="project" value="TreeGrafter"/>
</dbReference>
<dbReference type="InterPro" id="IPR004088">
    <property type="entry name" value="KH_dom_type_1"/>
</dbReference>
<evidence type="ECO:0000256" key="2">
    <source>
        <dbReference type="ARBA" id="ARBA00022835"/>
    </source>
</evidence>
<comment type="caution">
    <text evidence="5">The sequence shown here is derived from an EMBL/GenBank/DDBJ whole genome shotgun (WGS) entry which is preliminary data.</text>
</comment>
<keyword evidence="2" id="KW-0271">Exosome</keyword>
<gene>
    <name evidence="5" type="ORF">BdWA1_000996</name>
</gene>
<dbReference type="PANTHER" id="PTHR21321:SF1">
    <property type="entry name" value="EXOSOME COMPLEX COMPONENT RRP40"/>
    <property type="match status" value="1"/>
</dbReference>
<evidence type="ECO:0000256" key="1">
    <source>
        <dbReference type="ARBA" id="ARBA00004123"/>
    </source>
</evidence>
<comment type="subcellular location">
    <subcellularLocation>
        <location evidence="1">Nucleus</location>
    </subcellularLocation>
</comment>
<dbReference type="GO" id="GO:0000467">
    <property type="term" value="P:exonucleolytic trimming to generate mature 3'-end of 5.8S rRNA from tricistronic rRNA transcript (SSU-rRNA, 5.8S rRNA, LSU-rRNA)"/>
    <property type="evidence" value="ECO:0007669"/>
    <property type="project" value="TreeGrafter"/>
</dbReference>
<dbReference type="GO" id="GO:0003723">
    <property type="term" value="F:RNA binding"/>
    <property type="evidence" value="ECO:0007669"/>
    <property type="project" value="UniProtKB-KW"/>
</dbReference>
<dbReference type="Pfam" id="PF21262">
    <property type="entry name" value="RRP40_S1"/>
    <property type="match status" value="1"/>
</dbReference>
<dbReference type="PANTHER" id="PTHR21321">
    <property type="entry name" value="PNAS-3 RELATED"/>
    <property type="match status" value="1"/>
</dbReference>
<proteinExistence type="predicted"/>
<dbReference type="InterPro" id="IPR012340">
    <property type="entry name" value="NA-bd_OB-fold"/>
</dbReference>
<dbReference type="Pfam" id="PF15985">
    <property type="entry name" value="KH_6"/>
    <property type="match status" value="1"/>
</dbReference>
<dbReference type="GO" id="GO:0071051">
    <property type="term" value="P:poly(A)-dependent snoRNA 3'-end processing"/>
    <property type="evidence" value="ECO:0007669"/>
    <property type="project" value="TreeGrafter"/>
</dbReference>
<dbReference type="InterPro" id="IPR036612">
    <property type="entry name" value="KH_dom_type_1_sf"/>
</dbReference>
<dbReference type="AlphaFoldDB" id="A0AAD9PNC1"/>
<dbReference type="RefSeq" id="XP_067804834.1">
    <property type="nucleotide sequence ID" value="XM_067946043.1"/>
</dbReference>
<evidence type="ECO:0000313" key="6">
    <source>
        <dbReference type="Proteomes" id="UP001214638"/>
    </source>
</evidence>
<dbReference type="Gene3D" id="2.40.50.140">
    <property type="entry name" value="Nucleic acid-binding proteins"/>
    <property type="match status" value="1"/>
</dbReference>
<dbReference type="GO" id="GO:0071038">
    <property type="term" value="P:TRAMP-dependent tRNA surveillance pathway"/>
    <property type="evidence" value="ECO:0007669"/>
    <property type="project" value="TreeGrafter"/>
</dbReference>
<dbReference type="InterPro" id="IPR026699">
    <property type="entry name" value="Exosome_RNA_bind1/RRP40/RRP4"/>
</dbReference>
<dbReference type="GO" id="GO:0000176">
    <property type="term" value="C:nuclear exosome (RNase complex)"/>
    <property type="evidence" value="ECO:0007669"/>
    <property type="project" value="TreeGrafter"/>
</dbReference>
<sequence length="190" mass="21019">MAKSQVEWPLAAVQDQSKRVLSNSCFYFPKVGDHVIGIVMAKNQEFFTLDIGAMQEATLPAIDGFRGATKRNRPSLVEGDVIFCQVTKITLFLEHPFELSCINANDVKQWSTKEAYFGQLESGFVFPVPLGMAIALSLPSSPILGRLSKGCKFEIAVGLNGRFVEFIKIHSQSLGQGRRATCYSQDCKIH</sequence>
<dbReference type="Gene3D" id="3.30.1370.10">
    <property type="entry name" value="K Homology domain, type 1"/>
    <property type="match status" value="1"/>
</dbReference>
<dbReference type="SUPFAM" id="SSF54791">
    <property type="entry name" value="Eukaryotic type KH-domain (KH-domain type I)"/>
    <property type="match status" value="1"/>
</dbReference>
<dbReference type="GO" id="GO:0071034">
    <property type="term" value="P:CUT catabolic process"/>
    <property type="evidence" value="ECO:0007669"/>
    <property type="project" value="TreeGrafter"/>
</dbReference>
<protein>
    <submittedName>
        <fullName evidence="5">Bifunctional K Homology domain</fullName>
    </submittedName>
</protein>
<keyword evidence="6" id="KW-1185">Reference proteome</keyword>
<accession>A0AAD9PNC1</accession>